<dbReference type="InterPro" id="IPR006121">
    <property type="entry name" value="HMA_dom"/>
</dbReference>
<dbReference type="Proteomes" id="UP000244677">
    <property type="component" value="Chromosome"/>
</dbReference>
<dbReference type="AlphaFoldDB" id="A0A2S1LMY5"/>
<dbReference type="Gene3D" id="3.30.70.100">
    <property type="match status" value="1"/>
</dbReference>
<dbReference type="KEGG" id="fki:FK004_07585"/>
<dbReference type="PROSITE" id="PS51257">
    <property type="entry name" value="PROKAR_LIPOPROTEIN"/>
    <property type="match status" value="1"/>
</dbReference>
<accession>A0A2S1LMY5</accession>
<dbReference type="Pfam" id="PF00403">
    <property type="entry name" value="HMA"/>
    <property type="match status" value="1"/>
</dbReference>
<evidence type="ECO:0000313" key="2">
    <source>
        <dbReference type="EMBL" id="AWG25105.1"/>
    </source>
</evidence>
<proteinExistence type="predicted"/>
<keyword evidence="3" id="KW-1185">Reference proteome</keyword>
<dbReference type="InterPro" id="IPR021782">
    <property type="entry name" value="DUF3347"/>
</dbReference>
<gene>
    <name evidence="2" type="ORF">FK004_07585</name>
</gene>
<sequence length="277" mass="30266">MKTIHKILMVLMIFTTVTSCESQIKNAKTATVKIYGNCGMCKKTIEKAANEKGIAQADWNVDSKMLTLTYDSQKTTPEAVTKKIAYAGYDSDAFRAPDAAYAKLPECCQYERPVQTKTVAATALLEAKTVTPAQEKGVGNVYAAYFNLKEALVQSNGVTAAAKGTTLVTAIKGVAMEGMKPEQHAVWMKALKTIQEDAVHIAGTKDIEHQRERFVSLSKAMYPVFKAFKSGGTVYYQNCPMFNDGKGATWVSRESTVKNPYYGAQMLSCGSTVETIQ</sequence>
<organism evidence="2 3">
    <name type="scientific">Flavobacterium kingsejongi</name>
    <dbReference type="NCBI Taxonomy" id="1678728"/>
    <lineage>
        <taxon>Bacteria</taxon>
        <taxon>Pseudomonadati</taxon>
        <taxon>Bacteroidota</taxon>
        <taxon>Flavobacteriia</taxon>
        <taxon>Flavobacteriales</taxon>
        <taxon>Flavobacteriaceae</taxon>
        <taxon>Flavobacterium</taxon>
    </lineage>
</organism>
<dbReference type="PROSITE" id="PS50846">
    <property type="entry name" value="HMA_2"/>
    <property type="match status" value="1"/>
</dbReference>
<evidence type="ECO:0000313" key="3">
    <source>
        <dbReference type="Proteomes" id="UP000244677"/>
    </source>
</evidence>
<protein>
    <submittedName>
        <fullName evidence="2">Mercury transporter</fullName>
    </submittedName>
</protein>
<dbReference type="OrthoDB" id="5513217at2"/>
<dbReference type="SUPFAM" id="SSF55008">
    <property type="entry name" value="HMA, heavy metal-associated domain"/>
    <property type="match status" value="1"/>
</dbReference>
<reference evidence="2 3" key="1">
    <citation type="submission" date="2017-04" db="EMBL/GenBank/DDBJ databases">
        <title>Complete genome sequence of Flavobacterium kingsejong AJ004.</title>
        <authorList>
            <person name="Lee P.C."/>
        </authorList>
    </citation>
    <scope>NUCLEOTIDE SEQUENCE [LARGE SCALE GENOMIC DNA]</scope>
    <source>
        <strain evidence="2 3">AJ004</strain>
    </source>
</reference>
<dbReference type="InterPro" id="IPR036163">
    <property type="entry name" value="HMA_dom_sf"/>
</dbReference>
<dbReference type="Pfam" id="PF11827">
    <property type="entry name" value="DUF3347"/>
    <property type="match status" value="1"/>
</dbReference>
<evidence type="ECO:0000259" key="1">
    <source>
        <dbReference type="PROSITE" id="PS50846"/>
    </source>
</evidence>
<dbReference type="RefSeq" id="WP_108736709.1">
    <property type="nucleotide sequence ID" value="NZ_CP020919.1"/>
</dbReference>
<dbReference type="GO" id="GO:0046872">
    <property type="term" value="F:metal ion binding"/>
    <property type="evidence" value="ECO:0007669"/>
    <property type="project" value="InterPro"/>
</dbReference>
<dbReference type="EMBL" id="CP020919">
    <property type="protein sequence ID" value="AWG25105.1"/>
    <property type="molecule type" value="Genomic_DNA"/>
</dbReference>
<name>A0A2S1LMY5_9FLAO</name>
<feature type="domain" description="HMA" evidence="1">
    <location>
        <begin position="27"/>
        <end position="92"/>
    </location>
</feature>